<dbReference type="InterPro" id="IPR016169">
    <property type="entry name" value="FAD-bd_PCMH_sub2"/>
</dbReference>
<dbReference type="SUPFAM" id="SSF55103">
    <property type="entry name" value="FAD-linked oxidases, C-terminal domain"/>
    <property type="match status" value="1"/>
</dbReference>
<evidence type="ECO:0000256" key="1">
    <source>
        <dbReference type="ARBA" id="ARBA00001974"/>
    </source>
</evidence>
<evidence type="ECO:0000256" key="7">
    <source>
        <dbReference type="ARBA" id="ARBA00023014"/>
    </source>
</evidence>
<dbReference type="PROSITE" id="PS51387">
    <property type="entry name" value="FAD_PCMH"/>
    <property type="match status" value="1"/>
</dbReference>
<dbReference type="GO" id="GO:0051536">
    <property type="term" value="F:iron-sulfur cluster binding"/>
    <property type="evidence" value="ECO:0007669"/>
    <property type="project" value="UniProtKB-KW"/>
</dbReference>
<evidence type="ECO:0000256" key="5">
    <source>
        <dbReference type="ARBA" id="ARBA00023002"/>
    </source>
</evidence>
<dbReference type="InterPro" id="IPR051914">
    <property type="entry name" value="FAD-linked_OxidoTrans_Type4"/>
</dbReference>
<dbReference type="SUPFAM" id="SSF46548">
    <property type="entry name" value="alpha-helical ferredoxin"/>
    <property type="match status" value="1"/>
</dbReference>
<organism evidence="10 11">
    <name type="scientific">Candidatus Nitrospira kreftii</name>
    <dbReference type="NCBI Taxonomy" id="2652173"/>
    <lineage>
        <taxon>Bacteria</taxon>
        <taxon>Pseudomonadati</taxon>
        <taxon>Nitrospirota</taxon>
        <taxon>Nitrospiria</taxon>
        <taxon>Nitrospirales</taxon>
        <taxon>Nitrospiraceae</taxon>
        <taxon>Nitrospira</taxon>
    </lineage>
</organism>
<keyword evidence="5" id="KW-0560">Oxidoreductase</keyword>
<gene>
    <name evidence="10" type="ORF">Nkreftii_001782</name>
</gene>
<accession>A0A7S8IZ77</accession>
<dbReference type="Gene3D" id="1.10.1060.10">
    <property type="entry name" value="Alpha-helical ferredoxin"/>
    <property type="match status" value="1"/>
</dbReference>
<reference evidence="10 11" key="1">
    <citation type="journal article" date="2020" name="ISME J.">
        <title>Enrichment and physiological characterization of a novel comammox Nitrospira indicates ammonium inhibition of complete nitrification.</title>
        <authorList>
            <person name="Sakoula D."/>
            <person name="Koch H."/>
            <person name="Frank J."/>
            <person name="Jetten M.S.M."/>
            <person name="van Kessel M.A.H.J."/>
            <person name="Lucker S."/>
        </authorList>
    </citation>
    <scope>NUCLEOTIDE SEQUENCE [LARGE SCALE GENOMIC DNA]</scope>
    <source>
        <strain evidence="10">Comreactor17</strain>
    </source>
</reference>
<name>A0A7S8IZ77_9BACT</name>
<keyword evidence="4" id="KW-0274">FAD</keyword>
<dbReference type="InterPro" id="IPR016166">
    <property type="entry name" value="FAD-bd_PCMH"/>
</dbReference>
<evidence type="ECO:0000313" key="11">
    <source>
        <dbReference type="Proteomes" id="UP000593737"/>
    </source>
</evidence>
<evidence type="ECO:0000313" key="10">
    <source>
        <dbReference type="EMBL" id="QPD04008.1"/>
    </source>
</evidence>
<dbReference type="PANTHER" id="PTHR42934">
    <property type="entry name" value="GLYCOLATE OXIDASE SUBUNIT GLCD"/>
    <property type="match status" value="1"/>
</dbReference>
<dbReference type="PROSITE" id="PS00198">
    <property type="entry name" value="4FE4S_FER_1"/>
    <property type="match status" value="2"/>
</dbReference>
<evidence type="ECO:0000259" key="8">
    <source>
        <dbReference type="PROSITE" id="PS51379"/>
    </source>
</evidence>
<dbReference type="InterPro" id="IPR009051">
    <property type="entry name" value="Helical_ferredxn"/>
</dbReference>
<keyword evidence="6" id="KW-0408">Iron</keyword>
<dbReference type="GO" id="GO:0046872">
    <property type="term" value="F:metal ion binding"/>
    <property type="evidence" value="ECO:0007669"/>
    <property type="project" value="UniProtKB-KW"/>
</dbReference>
<protein>
    <submittedName>
        <fullName evidence="10">Uncharacterized protein</fullName>
    </submittedName>
</protein>
<dbReference type="InterPro" id="IPR017900">
    <property type="entry name" value="4Fe4S_Fe_S_CS"/>
</dbReference>
<dbReference type="SUPFAM" id="SSF56176">
    <property type="entry name" value="FAD-binding/transporter-associated domain-like"/>
    <property type="match status" value="1"/>
</dbReference>
<feature type="domain" description="FAD-binding PCMH-type" evidence="9">
    <location>
        <begin position="47"/>
        <end position="275"/>
    </location>
</feature>
<sequence length="946" mass="103648">MTPSASSLIQPTKSRVVAKDLRALLGVEKVLDDGPALTAYAVDASIYRVPPQAVVLVESEDDIAVTVSYAVSRGIPLTPRAAGTNLTGSAIGSGIVLDVSRMNRILEVNRKERWARVQPGIVLAELNKQLSAQGLLFGPDPSSGDMCKLGGMIANNSSGPHTLRYGSVKDNIQSLRLCLTSSSWIEARSYALNDPVLERLLTSVPALRDVLVLTQAHADLIAAKQPTVSKNSCGYNLFGVADGLTRGYFDLPKLLVGSEGTLGVFSEAKIMLVEKPAATLTALIHFQTLEEIGEAVPQLLTLQPSALEVMDANTLNLIGRGKYGIPDDAAATLLVEFDADSLEVDLRVKADAMAAICRSYKLASELTLAFDASQREQLWKARKALYPTLYRFDAKKKPINFVDDVVVPAERISELIRYLEEFFGRQQVPVAIFGHIGNGNAHIVPLLDVNDTGDFQKMVQAYQEIHATVLNRFGGSICGEHGDGRIRAGFVKTMFGEELYDLFVQVKKAFDPGNILNPGIKLSEAPFTDHIDYTRLSKSCATCAKCNSVCPVYDVFQSEDMSARGWFEIVTANDYSYLNSKRVVESCLNCKSCRTICPAGVDVSDLILQKRAEHPNRLTGWIFKRQAHGAAFEALLRFLGSTQHIWDRPLIRKLLDRITAPFMKALAPTARLPHDLVLPKLAQRHLRERHGHLIPNRTDSSPSKTVAYFHGCAANYFDDGVGDAVIEVLKKHGVDPALPPQRCSGTPIQTYGHVDLAREGARFNLRSLAFYETIVTGCASCTLMLKDYPTLFQDGEERQLAEALAKKVVHISEFVARSAEHPPMAKTHRTTKRVTYHSSCHLRAAGVTKEPRHVLSSMPGVNFVEMQDADRCAGGAGTYIVKDYNTSQKIFDRKARAIMQTGANVVATSCPACMIQLKNGLGDSVQVKHVAELLQDAYRAAEREKS</sequence>
<dbReference type="PROSITE" id="PS51379">
    <property type="entry name" value="4FE4S_FER_2"/>
    <property type="match status" value="1"/>
</dbReference>
<dbReference type="Gene3D" id="3.30.70.2190">
    <property type="match status" value="1"/>
</dbReference>
<evidence type="ECO:0000256" key="4">
    <source>
        <dbReference type="ARBA" id="ARBA00022827"/>
    </source>
</evidence>
<comment type="cofactor">
    <cofactor evidence="1">
        <name>FAD</name>
        <dbReference type="ChEBI" id="CHEBI:57692"/>
    </cofactor>
</comment>
<dbReference type="Pfam" id="PF02913">
    <property type="entry name" value="FAD-oxidase_C"/>
    <property type="match status" value="1"/>
</dbReference>
<evidence type="ECO:0000256" key="6">
    <source>
        <dbReference type="ARBA" id="ARBA00023004"/>
    </source>
</evidence>
<keyword evidence="3" id="KW-0479">Metal-binding</keyword>
<dbReference type="InterPro" id="IPR017896">
    <property type="entry name" value="4Fe4S_Fe-S-bd"/>
</dbReference>
<dbReference type="Pfam" id="PF02754">
    <property type="entry name" value="CCG"/>
    <property type="match status" value="2"/>
</dbReference>
<dbReference type="KEGG" id="nkf:Nkreftii_001782"/>
<evidence type="ECO:0000256" key="2">
    <source>
        <dbReference type="ARBA" id="ARBA00022630"/>
    </source>
</evidence>
<dbReference type="Gene3D" id="3.30.70.2740">
    <property type="match status" value="1"/>
</dbReference>
<dbReference type="InterPro" id="IPR016164">
    <property type="entry name" value="FAD-linked_Oxase-like_C"/>
</dbReference>
<dbReference type="Gene3D" id="1.10.45.10">
    <property type="entry name" value="Vanillyl-alcohol Oxidase, Chain A, domain 4"/>
    <property type="match status" value="1"/>
</dbReference>
<dbReference type="InterPro" id="IPR004017">
    <property type="entry name" value="Cys_rich_dom"/>
</dbReference>
<dbReference type="InterPro" id="IPR036318">
    <property type="entry name" value="FAD-bd_PCMH-like_sf"/>
</dbReference>
<dbReference type="Proteomes" id="UP000593737">
    <property type="component" value="Chromosome"/>
</dbReference>
<dbReference type="EMBL" id="CP047423">
    <property type="protein sequence ID" value="QPD04008.1"/>
    <property type="molecule type" value="Genomic_DNA"/>
</dbReference>
<dbReference type="InterPro" id="IPR016171">
    <property type="entry name" value="Vanillyl_alc_oxidase_C-sub2"/>
</dbReference>
<keyword evidence="7" id="KW-0411">Iron-sulfur</keyword>
<dbReference type="Pfam" id="PF01565">
    <property type="entry name" value="FAD_binding_4"/>
    <property type="match status" value="1"/>
</dbReference>
<dbReference type="GO" id="GO:0071949">
    <property type="term" value="F:FAD binding"/>
    <property type="evidence" value="ECO:0007669"/>
    <property type="project" value="InterPro"/>
</dbReference>
<dbReference type="Pfam" id="PF13183">
    <property type="entry name" value="Fer4_8"/>
    <property type="match status" value="1"/>
</dbReference>
<feature type="domain" description="4Fe-4S ferredoxin-type" evidence="8">
    <location>
        <begin position="527"/>
        <end position="561"/>
    </location>
</feature>
<dbReference type="InterPro" id="IPR004113">
    <property type="entry name" value="FAD-bd_oxidored_4_C"/>
</dbReference>
<dbReference type="GO" id="GO:0016491">
    <property type="term" value="F:oxidoreductase activity"/>
    <property type="evidence" value="ECO:0007669"/>
    <property type="project" value="UniProtKB-KW"/>
</dbReference>
<dbReference type="AlphaFoldDB" id="A0A7S8IZ77"/>
<evidence type="ECO:0000259" key="9">
    <source>
        <dbReference type="PROSITE" id="PS51387"/>
    </source>
</evidence>
<keyword evidence="2" id="KW-0285">Flavoprotein</keyword>
<dbReference type="Gene3D" id="3.30.465.10">
    <property type="match status" value="1"/>
</dbReference>
<dbReference type="InterPro" id="IPR006094">
    <property type="entry name" value="Oxid_FAD_bind_N"/>
</dbReference>
<dbReference type="PANTHER" id="PTHR42934:SF2">
    <property type="entry name" value="GLYCOLATE OXIDASE SUBUNIT GLCD"/>
    <property type="match status" value="1"/>
</dbReference>
<evidence type="ECO:0000256" key="3">
    <source>
        <dbReference type="ARBA" id="ARBA00022723"/>
    </source>
</evidence>
<proteinExistence type="predicted"/>